<dbReference type="KEGG" id="hazt:108677235"/>
<reference evidence="3" key="1">
    <citation type="submission" date="2025-08" db="UniProtKB">
        <authorList>
            <consortium name="RefSeq"/>
        </authorList>
    </citation>
    <scope>IDENTIFICATION</scope>
    <source>
        <tissue evidence="3">Whole organism</tissue>
    </source>
</reference>
<dbReference type="Proteomes" id="UP000694843">
    <property type="component" value="Unplaced"/>
</dbReference>
<name>A0A8B7P484_HYAAZ</name>
<dbReference type="GeneID" id="108677235"/>
<dbReference type="AlphaFoldDB" id="A0A8B7P484"/>
<gene>
    <name evidence="3" type="primary">LOC108677235</name>
</gene>
<organism evidence="2 3">
    <name type="scientific">Hyalella azteca</name>
    <name type="common">Amphipod</name>
    <dbReference type="NCBI Taxonomy" id="294128"/>
    <lineage>
        <taxon>Eukaryota</taxon>
        <taxon>Metazoa</taxon>
        <taxon>Ecdysozoa</taxon>
        <taxon>Arthropoda</taxon>
        <taxon>Crustacea</taxon>
        <taxon>Multicrustacea</taxon>
        <taxon>Malacostraca</taxon>
        <taxon>Eumalacostraca</taxon>
        <taxon>Peracarida</taxon>
        <taxon>Amphipoda</taxon>
        <taxon>Senticaudata</taxon>
        <taxon>Talitrida</taxon>
        <taxon>Talitroidea</taxon>
        <taxon>Hyalellidae</taxon>
        <taxon>Hyalella</taxon>
    </lineage>
</organism>
<accession>A0A8B7P484</accession>
<feature type="signal peptide" evidence="1">
    <location>
        <begin position="1"/>
        <end position="18"/>
    </location>
</feature>
<protein>
    <submittedName>
        <fullName evidence="3">Uncharacterized protein LOC108677235</fullName>
    </submittedName>
</protein>
<feature type="chain" id="PRO_5034836012" evidence="1">
    <location>
        <begin position="19"/>
        <end position="181"/>
    </location>
</feature>
<keyword evidence="2" id="KW-1185">Reference proteome</keyword>
<evidence type="ECO:0000313" key="3">
    <source>
        <dbReference type="RefSeq" id="XP_018020924.1"/>
    </source>
</evidence>
<dbReference type="RefSeq" id="XP_018020924.1">
    <property type="nucleotide sequence ID" value="XM_018165435.2"/>
</dbReference>
<evidence type="ECO:0000313" key="2">
    <source>
        <dbReference type="Proteomes" id="UP000694843"/>
    </source>
</evidence>
<evidence type="ECO:0000256" key="1">
    <source>
        <dbReference type="SAM" id="SignalP"/>
    </source>
</evidence>
<sequence length="181" mass="19651">MSRLSLVVLAIVLTGASAGLFESLQLDFKCRQALAPTSEALSVYGSALIECIQKPEIPLSFLWAFIQQPQNYMPTTDNLIRLVYQIIVNRAKSDAVSTVNEYLGVTDEIYALRKCMAGVGNFSKADGSFDTSILSASLLSQVAGTDLEANVQKGIAGCGQVTDFKVYLYLNCIQDYCAGRK</sequence>
<proteinExistence type="predicted"/>
<keyword evidence="1" id="KW-0732">Signal</keyword>